<feature type="domain" description="Disease resistance protein winged helix" evidence="8">
    <location>
        <begin position="528"/>
        <end position="600"/>
    </location>
</feature>
<evidence type="ECO:0000256" key="4">
    <source>
        <dbReference type="ARBA" id="ARBA00022741"/>
    </source>
</evidence>
<dbReference type="AlphaFoldDB" id="A0ABD3ARK1"/>
<dbReference type="SUPFAM" id="SSF52540">
    <property type="entry name" value="P-loop containing nucleoside triphosphate hydrolases"/>
    <property type="match status" value="1"/>
</dbReference>
<dbReference type="Gene3D" id="1.10.8.430">
    <property type="entry name" value="Helical domain of apoptotic protease-activating factors"/>
    <property type="match status" value="1"/>
</dbReference>
<dbReference type="GO" id="GO:0005524">
    <property type="term" value="F:ATP binding"/>
    <property type="evidence" value="ECO:0007669"/>
    <property type="project" value="UniProtKB-KW"/>
</dbReference>
<dbReference type="Gene3D" id="1.20.5.4130">
    <property type="match status" value="1"/>
</dbReference>
<evidence type="ECO:0000256" key="2">
    <source>
        <dbReference type="ARBA" id="ARBA00022614"/>
    </source>
</evidence>
<dbReference type="InterPro" id="IPR042197">
    <property type="entry name" value="Apaf_helical"/>
</dbReference>
<evidence type="ECO:0008006" key="12">
    <source>
        <dbReference type="Google" id="ProtNLM"/>
    </source>
</evidence>
<keyword evidence="2" id="KW-0433">Leucine-rich repeat</keyword>
<dbReference type="InterPro" id="IPR032675">
    <property type="entry name" value="LRR_dom_sf"/>
</dbReference>
<evidence type="ECO:0000259" key="7">
    <source>
        <dbReference type="Pfam" id="PF00931"/>
    </source>
</evidence>
<comment type="caution">
    <text evidence="10">The sequence shown here is derived from an EMBL/GenBank/DDBJ whole genome shotgun (WGS) entry which is preliminary data.</text>
</comment>
<evidence type="ECO:0000259" key="9">
    <source>
        <dbReference type="Pfam" id="PF23598"/>
    </source>
</evidence>
<dbReference type="PANTHER" id="PTHR36766:SF61">
    <property type="entry name" value="NB-ARC DOMAIN DISEASE RESISTANCE PROTEIN"/>
    <property type="match status" value="1"/>
</dbReference>
<keyword evidence="3" id="KW-0677">Repeat</keyword>
<keyword evidence="6" id="KW-0067">ATP-binding</keyword>
<dbReference type="Pfam" id="PF00931">
    <property type="entry name" value="NB-ARC"/>
    <property type="match status" value="1"/>
</dbReference>
<keyword evidence="4" id="KW-0547">Nucleotide-binding</keyword>
<dbReference type="FunFam" id="1.10.10.10:FF:000322">
    <property type="entry name" value="Probable disease resistance protein At1g63360"/>
    <property type="match status" value="1"/>
</dbReference>
<proteinExistence type="inferred from homology"/>
<evidence type="ECO:0000313" key="10">
    <source>
        <dbReference type="EMBL" id="KAL3533786.1"/>
    </source>
</evidence>
<evidence type="ECO:0000256" key="5">
    <source>
        <dbReference type="ARBA" id="ARBA00022821"/>
    </source>
</evidence>
<accession>A0ABD3ARK1</accession>
<dbReference type="Pfam" id="PF23598">
    <property type="entry name" value="LRR_14"/>
    <property type="match status" value="1"/>
</dbReference>
<dbReference type="Gene3D" id="3.40.50.300">
    <property type="entry name" value="P-loop containing nucleotide triphosphate hydrolases"/>
    <property type="match status" value="1"/>
</dbReference>
<evidence type="ECO:0000259" key="8">
    <source>
        <dbReference type="Pfam" id="PF23559"/>
    </source>
</evidence>
<protein>
    <recommendedName>
        <fullName evidence="12">NB-ARC domain-containing protein</fullName>
    </recommendedName>
</protein>
<feature type="domain" description="Disease resistance R13L4/SHOC-2-like LRR" evidence="9">
    <location>
        <begin position="668"/>
        <end position="893"/>
    </location>
</feature>
<dbReference type="SUPFAM" id="SSF52058">
    <property type="entry name" value="L domain-like"/>
    <property type="match status" value="1"/>
</dbReference>
<dbReference type="InterPro" id="IPR002182">
    <property type="entry name" value="NB-ARC"/>
</dbReference>
<evidence type="ECO:0000256" key="1">
    <source>
        <dbReference type="ARBA" id="ARBA00008894"/>
    </source>
</evidence>
<evidence type="ECO:0000313" key="11">
    <source>
        <dbReference type="Proteomes" id="UP001630127"/>
    </source>
</evidence>
<dbReference type="Proteomes" id="UP001630127">
    <property type="component" value="Unassembled WGS sequence"/>
</dbReference>
<dbReference type="InterPro" id="IPR058922">
    <property type="entry name" value="WHD_DRP"/>
</dbReference>
<dbReference type="PRINTS" id="PR00364">
    <property type="entry name" value="DISEASERSIST"/>
</dbReference>
<evidence type="ECO:0000256" key="6">
    <source>
        <dbReference type="ARBA" id="ARBA00022840"/>
    </source>
</evidence>
<feature type="domain" description="NB-ARC" evidence="7">
    <location>
        <begin position="272"/>
        <end position="447"/>
    </location>
</feature>
<dbReference type="InterPro" id="IPR027417">
    <property type="entry name" value="P-loop_NTPase"/>
</dbReference>
<reference evidence="10 11" key="1">
    <citation type="submission" date="2024-11" db="EMBL/GenBank/DDBJ databases">
        <title>A near-complete genome assembly of Cinchona calisaya.</title>
        <authorList>
            <person name="Lian D.C."/>
            <person name="Zhao X.W."/>
            <person name="Wei L."/>
        </authorList>
    </citation>
    <scope>NUCLEOTIDE SEQUENCE [LARGE SCALE GENOMIC DNA]</scope>
    <source>
        <tissue evidence="10">Nenye</tissue>
    </source>
</reference>
<dbReference type="InterPro" id="IPR036388">
    <property type="entry name" value="WH-like_DNA-bd_sf"/>
</dbReference>
<dbReference type="Gene3D" id="3.80.10.10">
    <property type="entry name" value="Ribonuclease Inhibitor"/>
    <property type="match status" value="2"/>
</dbReference>
<dbReference type="PANTHER" id="PTHR36766">
    <property type="entry name" value="PLANT BROAD-SPECTRUM MILDEW RESISTANCE PROTEIN RPW8"/>
    <property type="match status" value="1"/>
</dbReference>
<name>A0ABD3ARK1_9GENT</name>
<gene>
    <name evidence="10" type="ORF">ACH5RR_007307</name>
</gene>
<sequence>MDIDVLSKIFLDRLNSSSVRKISSEWNLQDELENLKNELISISCKRFQDSNKVSKMLRGILYDTEDVLDKFSIHSLKSQSQNHHKKELQVRQFLFKINAFFFRVKMVYEINKLIKRLHQIVMYGKSINDLGYGGFETYSLHQPPLSSASAVPMTASFASPACMIQDDAEFDSDCLHHPPLSSASAVPMTASFASPAYMIQDDAEFDTDWLHHPPLFSSCCVPMRASFAPPAYVIQDDAEFSPHSPRPYARHMCVSDTFKIRILQKRDVIGRESDKERIVEVLMQWRNEGVLSVLPIFGVRGIGKSTLVKYVYNDERIVKHFEIRIWVNVSPNFSVRRVVERIIRSAYGNRTMMFRNCEMDELRNMVREILREKVYLLVLDDVRNVDEGKWNELREFLVVSANGSKVVVTTCDESVVSVVGTMPVYCVKELANEDCLSLFLKSAFEGKEEEHPNVVRIGVDIVQKCEGIPLSVILLGSSLHKSSRHKWEKVRDHSVWDSQQNGNMLPVLKVSFENLPSYLKACLAYCSIFPKGSEIEIDKLIQLWMAQGLIHTSTSYKELEDIGLDYVDELLFRSFFQDIEENGPLFTSTCKMNDLVHDFVKSVAGSEYSIVCSHTQNISEDVKHLAFSDYDMSGKKLPLSLQRQALRTIFFPAHEDGPTNTSFVDNCISMFMHLRTLDLSDFCFEVLPSSIGKLKFLRYLDLSANGSIRTLPNSISKLNCLLTLRVALCTQLEELPEDTKDLISLRHLYLTTKQESFPENGVGCLSSLCSLSLYSCKSLVSLSDELKCLGNLRTLTIVDCPKLTFLPSSMKYLTALKNLCIIDCDELTLFEWQDIEGLKMLRSLVIGGLPQLDSKDVQRLENLQSLVIGGLPQLDVLPRWLEGSAHTLQYLRIERCPNFLALPEWLKNLTALEKIEISECPRLTSLPEGMSCLVELKELKIDNCPELSRQCGDRDRAKVAHIKETYLDGILVQNIENE</sequence>
<dbReference type="GO" id="GO:0006952">
    <property type="term" value="P:defense response"/>
    <property type="evidence" value="ECO:0007669"/>
    <property type="project" value="UniProtKB-KW"/>
</dbReference>
<keyword evidence="11" id="KW-1185">Reference proteome</keyword>
<organism evidence="10 11">
    <name type="scientific">Cinchona calisaya</name>
    <dbReference type="NCBI Taxonomy" id="153742"/>
    <lineage>
        <taxon>Eukaryota</taxon>
        <taxon>Viridiplantae</taxon>
        <taxon>Streptophyta</taxon>
        <taxon>Embryophyta</taxon>
        <taxon>Tracheophyta</taxon>
        <taxon>Spermatophyta</taxon>
        <taxon>Magnoliopsida</taxon>
        <taxon>eudicotyledons</taxon>
        <taxon>Gunneridae</taxon>
        <taxon>Pentapetalae</taxon>
        <taxon>asterids</taxon>
        <taxon>lamiids</taxon>
        <taxon>Gentianales</taxon>
        <taxon>Rubiaceae</taxon>
        <taxon>Cinchonoideae</taxon>
        <taxon>Cinchoneae</taxon>
        <taxon>Cinchona</taxon>
    </lineage>
</organism>
<dbReference type="Gene3D" id="1.10.10.10">
    <property type="entry name" value="Winged helix-like DNA-binding domain superfamily/Winged helix DNA-binding domain"/>
    <property type="match status" value="1"/>
</dbReference>
<dbReference type="InterPro" id="IPR055414">
    <property type="entry name" value="LRR_R13L4/SHOC2-like"/>
</dbReference>
<dbReference type="EMBL" id="JBJUIK010000003">
    <property type="protein sequence ID" value="KAL3533786.1"/>
    <property type="molecule type" value="Genomic_DNA"/>
</dbReference>
<comment type="similarity">
    <text evidence="1">Belongs to the disease resistance NB-LRR family.</text>
</comment>
<dbReference type="Pfam" id="PF23559">
    <property type="entry name" value="WHD_DRP"/>
    <property type="match status" value="1"/>
</dbReference>
<evidence type="ECO:0000256" key="3">
    <source>
        <dbReference type="ARBA" id="ARBA00022737"/>
    </source>
</evidence>
<keyword evidence="5" id="KW-0611">Plant defense</keyword>